<gene>
    <name evidence="4" type="primary">moaD</name>
    <name evidence="4" type="ORF">HLH28_12975</name>
</gene>
<protein>
    <recommendedName>
        <fullName evidence="3">Molybdopterin synthase sulfur carrier subunit</fullName>
    </recommendedName>
</protein>
<dbReference type="Gene3D" id="3.10.20.30">
    <property type="match status" value="1"/>
</dbReference>
<keyword evidence="5" id="KW-1185">Reference proteome</keyword>
<reference evidence="4 5" key="1">
    <citation type="submission" date="2020-04" db="EMBL/GenBank/DDBJ databases">
        <title>Description of novel Gluconacetobacter.</title>
        <authorList>
            <person name="Sombolestani A."/>
        </authorList>
    </citation>
    <scope>NUCLEOTIDE SEQUENCE [LARGE SCALE GENOMIC DNA]</scope>
    <source>
        <strain evidence="4 5">LMG 27802</strain>
    </source>
</reference>
<evidence type="ECO:0000313" key="4">
    <source>
        <dbReference type="EMBL" id="MBB2202473.1"/>
    </source>
</evidence>
<evidence type="ECO:0000256" key="2">
    <source>
        <dbReference type="ARBA" id="ARBA00024200"/>
    </source>
</evidence>
<evidence type="ECO:0000256" key="3">
    <source>
        <dbReference type="ARBA" id="ARBA00024247"/>
    </source>
</evidence>
<dbReference type="Pfam" id="PF02597">
    <property type="entry name" value="ThiS"/>
    <property type="match status" value="1"/>
</dbReference>
<keyword evidence="1" id="KW-0547">Nucleotide-binding</keyword>
<dbReference type="EMBL" id="JABEQM010000010">
    <property type="protein sequence ID" value="MBB2202473.1"/>
    <property type="molecule type" value="Genomic_DNA"/>
</dbReference>
<sequence length="85" mass="9136">MITILYFAWLRDRLGRSSESMPLPEGARCVGDVIRSLAGREGEYQAVFGTQGGVVRCAVNQEFASPEDGVRAGDEIAFFPPVTGG</sequence>
<dbReference type="NCBIfam" id="TIGR01682">
    <property type="entry name" value="moaD"/>
    <property type="match status" value="1"/>
</dbReference>
<evidence type="ECO:0000256" key="1">
    <source>
        <dbReference type="ARBA" id="ARBA00022741"/>
    </source>
</evidence>
<dbReference type="SUPFAM" id="SSF54285">
    <property type="entry name" value="MoaD/ThiS"/>
    <property type="match status" value="1"/>
</dbReference>
<dbReference type="GO" id="GO:1990133">
    <property type="term" value="C:molybdopterin adenylyltransferase complex"/>
    <property type="evidence" value="ECO:0007669"/>
    <property type="project" value="TreeGrafter"/>
</dbReference>
<proteinExistence type="inferred from homology"/>
<accession>A0A7W4K8X3</accession>
<comment type="caution">
    <text evidence="4">The sequence shown here is derived from an EMBL/GenBank/DDBJ whole genome shotgun (WGS) entry which is preliminary data.</text>
</comment>
<dbReference type="Proteomes" id="UP000578030">
    <property type="component" value="Unassembled WGS sequence"/>
</dbReference>
<name>A0A7W4K8X3_9PROT</name>
<comment type="similarity">
    <text evidence="2">Belongs to the MoaD family.</text>
</comment>
<dbReference type="PANTHER" id="PTHR33359:SF1">
    <property type="entry name" value="MOLYBDOPTERIN SYNTHASE SULFUR CARRIER SUBUNIT"/>
    <property type="match status" value="1"/>
</dbReference>
<dbReference type="InterPro" id="IPR044672">
    <property type="entry name" value="MOCS2A"/>
</dbReference>
<dbReference type="PANTHER" id="PTHR33359">
    <property type="entry name" value="MOLYBDOPTERIN SYNTHASE SULFUR CARRIER SUBUNIT"/>
    <property type="match status" value="1"/>
</dbReference>
<organism evidence="4 5">
    <name type="scientific">Gluconacetobacter tumulisoli</name>
    <dbReference type="NCBI Taxonomy" id="1286189"/>
    <lineage>
        <taxon>Bacteria</taxon>
        <taxon>Pseudomonadati</taxon>
        <taxon>Pseudomonadota</taxon>
        <taxon>Alphaproteobacteria</taxon>
        <taxon>Acetobacterales</taxon>
        <taxon>Acetobacteraceae</taxon>
        <taxon>Gluconacetobacter</taxon>
    </lineage>
</organism>
<evidence type="ECO:0000313" key="5">
    <source>
        <dbReference type="Proteomes" id="UP000578030"/>
    </source>
</evidence>
<dbReference type="CDD" id="cd00754">
    <property type="entry name" value="Ubl_MoaD"/>
    <property type="match status" value="1"/>
</dbReference>
<dbReference type="AlphaFoldDB" id="A0A7W4K8X3"/>
<dbReference type="GO" id="GO:0006777">
    <property type="term" value="P:Mo-molybdopterin cofactor biosynthetic process"/>
    <property type="evidence" value="ECO:0007669"/>
    <property type="project" value="InterPro"/>
</dbReference>
<dbReference type="InterPro" id="IPR016155">
    <property type="entry name" value="Mopterin_synth/thiamin_S_b"/>
</dbReference>
<dbReference type="InterPro" id="IPR012675">
    <property type="entry name" value="Beta-grasp_dom_sf"/>
</dbReference>
<dbReference type="GO" id="GO:0000166">
    <property type="term" value="F:nucleotide binding"/>
    <property type="evidence" value="ECO:0007669"/>
    <property type="project" value="UniProtKB-KW"/>
</dbReference>
<dbReference type="InterPro" id="IPR003749">
    <property type="entry name" value="ThiS/MoaD-like"/>
</dbReference>